<dbReference type="PANTHER" id="PTHR43041:SF1">
    <property type="entry name" value="METALLO-BETA-LACTAMASE DOMAIN-CONTAINING PROTEIN"/>
    <property type="match status" value="1"/>
</dbReference>
<dbReference type="InterPro" id="IPR045761">
    <property type="entry name" value="ODP_dom"/>
</dbReference>
<evidence type="ECO:0000313" key="2">
    <source>
        <dbReference type="EMBL" id="SUQ14307.1"/>
    </source>
</evidence>
<feature type="domain" description="Metallo-beta-lactamase" evidence="1">
    <location>
        <begin position="31"/>
        <end position="217"/>
    </location>
</feature>
<dbReference type="InterPro" id="IPR036866">
    <property type="entry name" value="RibonucZ/Hydroxyglut_hydro"/>
</dbReference>
<dbReference type="RefSeq" id="WP_109711053.1">
    <property type="nucleotide sequence ID" value="NZ_QGDS01000005.1"/>
</dbReference>
<name>A0A315ZX28_9FIRM</name>
<dbReference type="Proteomes" id="UP000254051">
    <property type="component" value="Unassembled WGS sequence"/>
</dbReference>
<organism evidence="2 3">
    <name type="scientific">Faecalicatena contorta</name>
    <dbReference type="NCBI Taxonomy" id="39482"/>
    <lineage>
        <taxon>Bacteria</taxon>
        <taxon>Bacillati</taxon>
        <taxon>Bacillota</taxon>
        <taxon>Clostridia</taxon>
        <taxon>Lachnospirales</taxon>
        <taxon>Lachnospiraceae</taxon>
        <taxon>Faecalicatena</taxon>
    </lineage>
</organism>
<dbReference type="InterPro" id="IPR001279">
    <property type="entry name" value="Metallo-B-lactamas"/>
</dbReference>
<dbReference type="SUPFAM" id="SSF56281">
    <property type="entry name" value="Metallo-hydrolase/oxidoreductase"/>
    <property type="match status" value="1"/>
</dbReference>
<dbReference type="Gene3D" id="3.60.15.10">
    <property type="entry name" value="Ribonuclease Z/Hydroxyacylglutathione hydrolase-like"/>
    <property type="match status" value="1"/>
</dbReference>
<keyword evidence="3" id="KW-1185">Reference proteome</keyword>
<dbReference type="SMART" id="SM00849">
    <property type="entry name" value="Lactamase_B"/>
    <property type="match status" value="1"/>
</dbReference>
<evidence type="ECO:0000313" key="3">
    <source>
        <dbReference type="Proteomes" id="UP000254051"/>
    </source>
</evidence>
<gene>
    <name evidence="2" type="ORF">SAMN05216529_105283</name>
</gene>
<reference evidence="3" key="1">
    <citation type="submission" date="2017-07" db="EMBL/GenBank/DDBJ databases">
        <authorList>
            <person name="Varghese N."/>
            <person name="Submissions S."/>
        </authorList>
    </citation>
    <scope>NUCLEOTIDE SEQUENCE [LARGE SCALE GENOMIC DNA]</scope>
    <source>
        <strain evidence="3">NLAE-zl-C134</strain>
    </source>
</reference>
<dbReference type="Pfam" id="PF19583">
    <property type="entry name" value="ODP"/>
    <property type="match status" value="1"/>
</dbReference>
<evidence type="ECO:0000259" key="1">
    <source>
        <dbReference type="SMART" id="SM00849"/>
    </source>
</evidence>
<dbReference type="AlphaFoldDB" id="A0A315ZX28"/>
<dbReference type="PANTHER" id="PTHR43041">
    <property type="entry name" value="HYDROLASE, METALLO-BETA-LACTAMASE SUPERFAMILY"/>
    <property type="match status" value="1"/>
</dbReference>
<protein>
    <submittedName>
        <fullName evidence="2">Metallo-beta-lactamase superfamily protein</fullName>
    </submittedName>
</protein>
<proteinExistence type="predicted"/>
<sequence>MDKQDLNYKEYVEIAGGVYWVGFFDEGAGLHCNPYLIVDGDEAVLIDSGSRDDFSTVMLKVMRTGTSPNKIKRLIYQHYDPDLCGNIPHIETLINSRELKIISHYENNIFINYYSMGTPKQCIEQLGFQFEFASGRRLEFIRTPYSHSPGSFITYDTKTKILFSSDIFGSYDHNWDLYTLIGRECGDCTPQKICPITNKLCQIKGVLNFHQRIMPSKKALEYALERIEEMDISMIAPQHGSIIDTSISQKVVIRRLKELDNIGIDYFLKEEGR</sequence>
<dbReference type="OrthoDB" id="9768433at2"/>
<accession>A0A315ZX28</accession>
<dbReference type="EMBL" id="UHJJ01000005">
    <property type="protein sequence ID" value="SUQ14307.1"/>
    <property type="molecule type" value="Genomic_DNA"/>
</dbReference>